<name>A0A238XIL6_9BACT</name>
<dbReference type="PANTHER" id="PTHR30273:SF2">
    <property type="entry name" value="PROTEIN FECR"/>
    <property type="match status" value="1"/>
</dbReference>
<dbReference type="Pfam" id="PF16344">
    <property type="entry name" value="FecR_C"/>
    <property type="match status" value="1"/>
</dbReference>
<reference evidence="4" key="1">
    <citation type="submission" date="2017-06" db="EMBL/GenBank/DDBJ databases">
        <authorList>
            <person name="Varghese N."/>
            <person name="Submissions S."/>
        </authorList>
    </citation>
    <scope>NUCLEOTIDE SEQUENCE [LARGE SCALE GENOMIC DNA]</scope>
    <source>
        <strain evidence="4">DSM 28041</strain>
    </source>
</reference>
<proteinExistence type="predicted"/>
<evidence type="ECO:0000259" key="1">
    <source>
        <dbReference type="Pfam" id="PF04773"/>
    </source>
</evidence>
<protein>
    <submittedName>
        <fullName evidence="3">FecR family protein</fullName>
    </submittedName>
</protein>
<feature type="domain" description="Protein FecR C-terminal" evidence="2">
    <location>
        <begin position="267"/>
        <end position="334"/>
    </location>
</feature>
<dbReference type="InterPro" id="IPR012373">
    <property type="entry name" value="Ferrdict_sens_TM"/>
</dbReference>
<feature type="domain" description="FecR protein" evidence="1">
    <location>
        <begin position="126"/>
        <end position="222"/>
    </location>
</feature>
<gene>
    <name evidence="3" type="ORF">SAMN06269173_104128</name>
</gene>
<dbReference type="RefSeq" id="WP_089332620.1">
    <property type="nucleotide sequence ID" value="NZ_FZNS01000004.1"/>
</dbReference>
<evidence type="ECO:0000259" key="2">
    <source>
        <dbReference type="Pfam" id="PF16344"/>
    </source>
</evidence>
<dbReference type="EMBL" id="FZNS01000004">
    <property type="protein sequence ID" value="SNR58550.1"/>
    <property type="molecule type" value="Genomic_DNA"/>
</dbReference>
<evidence type="ECO:0000313" key="3">
    <source>
        <dbReference type="EMBL" id="SNR58550.1"/>
    </source>
</evidence>
<organism evidence="3 4">
    <name type="scientific">Hymenobacter mucosus</name>
    <dbReference type="NCBI Taxonomy" id="1411120"/>
    <lineage>
        <taxon>Bacteria</taxon>
        <taxon>Pseudomonadati</taxon>
        <taxon>Bacteroidota</taxon>
        <taxon>Cytophagia</taxon>
        <taxon>Cytophagales</taxon>
        <taxon>Hymenobacteraceae</taxon>
        <taxon>Hymenobacter</taxon>
    </lineage>
</organism>
<dbReference type="InterPro" id="IPR032508">
    <property type="entry name" value="FecR_C"/>
</dbReference>
<dbReference type="Gene3D" id="3.55.50.30">
    <property type="match status" value="1"/>
</dbReference>
<dbReference type="PANTHER" id="PTHR30273">
    <property type="entry name" value="PERIPLASMIC SIGNAL SENSOR AND SIGMA FACTOR ACTIVATOR FECR-RELATED"/>
    <property type="match status" value="1"/>
</dbReference>
<keyword evidence="4" id="KW-1185">Reference proteome</keyword>
<dbReference type="AlphaFoldDB" id="A0A238XIL6"/>
<dbReference type="Pfam" id="PF04773">
    <property type="entry name" value="FecR"/>
    <property type="match status" value="1"/>
</dbReference>
<evidence type="ECO:0000313" key="4">
    <source>
        <dbReference type="Proteomes" id="UP000198310"/>
    </source>
</evidence>
<dbReference type="PIRSF" id="PIRSF018266">
    <property type="entry name" value="FecR"/>
    <property type="match status" value="1"/>
</dbReference>
<dbReference type="InterPro" id="IPR006860">
    <property type="entry name" value="FecR"/>
</dbReference>
<dbReference type="GO" id="GO:0016989">
    <property type="term" value="F:sigma factor antagonist activity"/>
    <property type="evidence" value="ECO:0007669"/>
    <property type="project" value="TreeGrafter"/>
</dbReference>
<dbReference type="Gene3D" id="2.60.120.1440">
    <property type="match status" value="1"/>
</dbReference>
<dbReference type="Proteomes" id="UP000198310">
    <property type="component" value="Unassembled WGS sequence"/>
</dbReference>
<accession>A0A238XIL6</accession>
<sequence length="341" mass="38392">MSLPAIDKNTFTRYLNNEVTPAEAAAVQSWLLTPANQLVAEYWMREHWDTLDHAPAPTALPEPNYEALLQRLHQQLGFEDEEASAEPLRGGFRWRNWAAAAATVATLAGGALWWQQAHLSPAPAAEYATPYGQTRTIHLPDGSVVTLNAHSTMRYTAPSSQEQPREVWLDGEAYFSVQHQPNNQRFIVHTSAGLQVEVLGTKFTVYRRHEQARVVLLSGKVRVDFADQRPDVLMKPGELVETYDATPTKLVHKPVQPDTYSAWKDDRLVLNETTMEELATRLHDTYGLEVEVATPELRQRRMTGTVPVADLTILLAALEETFHLKAERQENRLILSASPTR</sequence>